<evidence type="ECO:0008006" key="7">
    <source>
        <dbReference type="Google" id="ProtNLM"/>
    </source>
</evidence>
<dbReference type="InterPro" id="IPR037038">
    <property type="entry name" value="HepT-like_sf"/>
</dbReference>
<comment type="caution">
    <text evidence="5">The sequence shown here is derived from an EMBL/GenBank/DDBJ whole genome shotgun (WGS) entry which is preliminary data.</text>
</comment>
<dbReference type="Gene3D" id="1.20.120.580">
    <property type="entry name" value="bsu32300-like"/>
    <property type="match status" value="1"/>
</dbReference>
<dbReference type="GO" id="GO:0016787">
    <property type="term" value="F:hydrolase activity"/>
    <property type="evidence" value="ECO:0007669"/>
    <property type="project" value="UniProtKB-KW"/>
</dbReference>
<dbReference type="EMBL" id="MEUA01000024">
    <property type="protein sequence ID" value="OGC15157.1"/>
    <property type="molecule type" value="Genomic_DNA"/>
</dbReference>
<protein>
    <recommendedName>
        <fullName evidence="7">DUF86 domain-containing protein</fullName>
    </recommendedName>
</protein>
<evidence type="ECO:0000256" key="2">
    <source>
        <dbReference type="ARBA" id="ARBA00022722"/>
    </source>
</evidence>
<dbReference type="PANTHER" id="PTHR33397">
    <property type="entry name" value="UPF0331 PROTEIN YUTE"/>
    <property type="match status" value="1"/>
</dbReference>
<dbReference type="AlphaFoldDB" id="A0A1F4S454"/>
<evidence type="ECO:0000256" key="1">
    <source>
        <dbReference type="ARBA" id="ARBA00022649"/>
    </source>
</evidence>
<keyword evidence="1" id="KW-1277">Toxin-antitoxin system</keyword>
<evidence type="ECO:0000256" key="4">
    <source>
        <dbReference type="ARBA" id="ARBA00024207"/>
    </source>
</evidence>
<dbReference type="NCBIfam" id="NF047751">
    <property type="entry name" value="HepT_toxin"/>
    <property type="match status" value="1"/>
</dbReference>
<dbReference type="GO" id="GO:0110001">
    <property type="term" value="C:toxin-antitoxin complex"/>
    <property type="evidence" value="ECO:0007669"/>
    <property type="project" value="InterPro"/>
</dbReference>
<comment type="similarity">
    <text evidence="4">Belongs to the HepT RNase toxin family.</text>
</comment>
<sequence length="151" mass="17358">MHESARHRLIAITDFAENEIADLQSFCSLDYKTYLNDKNSRRLVEKIIENIANATIDAIKIAISEKRLEMPDSYADIMKKGGEVLSLSNEEINNLVQIAKLRNILAHEYLDIKWEKISLFLKDHQNTVKTLLKKINSDIKNSLLTPIIHPD</sequence>
<gene>
    <name evidence="5" type="ORF">A2290_08825</name>
</gene>
<evidence type="ECO:0000313" key="5">
    <source>
        <dbReference type="EMBL" id="OGC15157.1"/>
    </source>
</evidence>
<accession>A0A1F4S454</accession>
<dbReference type="InterPro" id="IPR052379">
    <property type="entry name" value="Type_VII_TA_RNase"/>
</dbReference>
<keyword evidence="3" id="KW-0378">Hydrolase</keyword>
<dbReference type="Pfam" id="PF01934">
    <property type="entry name" value="HepT-like"/>
    <property type="match status" value="1"/>
</dbReference>
<organism evidence="5 6">
    <name type="scientific">candidate division WOR-1 bacterium RIFOXYB2_FULL_36_35</name>
    <dbReference type="NCBI Taxonomy" id="1802578"/>
    <lineage>
        <taxon>Bacteria</taxon>
        <taxon>Bacillati</taxon>
        <taxon>Saganbacteria</taxon>
    </lineage>
</organism>
<dbReference type="InterPro" id="IPR008201">
    <property type="entry name" value="HepT-like"/>
</dbReference>
<dbReference type="GO" id="GO:0004540">
    <property type="term" value="F:RNA nuclease activity"/>
    <property type="evidence" value="ECO:0007669"/>
    <property type="project" value="InterPro"/>
</dbReference>
<reference evidence="5 6" key="1">
    <citation type="journal article" date="2016" name="Nat. Commun.">
        <title>Thousands of microbial genomes shed light on interconnected biogeochemical processes in an aquifer system.</title>
        <authorList>
            <person name="Anantharaman K."/>
            <person name="Brown C.T."/>
            <person name="Hug L.A."/>
            <person name="Sharon I."/>
            <person name="Castelle C.J."/>
            <person name="Probst A.J."/>
            <person name="Thomas B.C."/>
            <person name="Singh A."/>
            <person name="Wilkins M.J."/>
            <person name="Karaoz U."/>
            <person name="Brodie E.L."/>
            <person name="Williams K.H."/>
            <person name="Hubbard S.S."/>
            <person name="Banfield J.F."/>
        </authorList>
    </citation>
    <scope>NUCLEOTIDE SEQUENCE [LARGE SCALE GENOMIC DNA]</scope>
</reference>
<dbReference type="PANTHER" id="PTHR33397:SF5">
    <property type="entry name" value="RNASE YUTE-RELATED"/>
    <property type="match status" value="1"/>
</dbReference>
<name>A0A1F4S454_UNCSA</name>
<proteinExistence type="inferred from homology"/>
<evidence type="ECO:0000256" key="3">
    <source>
        <dbReference type="ARBA" id="ARBA00022801"/>
    </source>
</evidence>
<dbReference type="Proteomes" id="UP000177905">
    <property type="component" value="Unassembled WGS sequence"/>
</dbReference>
<evidence type="ECO:0000313" key="6">
    <source>
        <dbReference type="Proteomes" id="UP000177905"/>
    </source>
</evidence>
<keyword evidence="2" id="KW-0540">Nuclease</keyword>